<comment type="caution">
    <text evidence="3">The sequence shown here is derived from an EMBL/GenBank/DDBJ whole genome shotgun (WGS) entry which is preliminary data.</text>
</comment>
<keyword evidence="2" id="KW-1133">Transmembrane helix</keyword>
<organism evidence="3 4">
    <name type="scientific">Nocardiopsis kunsanensis</name>
    <dbReference type="NCBI Taxonomy" id="141693"/>
    <lineage>
        <taxon>Bacteria</taxon>
        <taxon>Bacillati</taxon>
        <taxon>Actinomycetota</taxon>
        <taxon>Actinomycetes</taxon>
        <taxon>Streptosporangiales</taxon>
        <taxon>Nocardiopsidaceae</taxon>
        <taxon>Nocardiopsis</taxon>
    </lineage>
</organism>
<dbReference type="EMBL" id="BMXL01000041">
    <property type="protein sequence ID" value="GHD36679.1"/>
    <property type="molecule type" value="Genomic_DNA"/>
</dbReference>
<accession>A0A918XM59</accession>
<reference evidence="3 4" key="1">
    <citation type="journal article" date="2014" name="Int. J. Syst. Evol. Microbiol.">
        <title>Complete genome sequence of Corynebacterium casei LMG S-19264T (=DSM 44701T), isolated from a smear-ripened cheese.</title>
        <authorList>
            <consortium name="US DOE Joint Genome Institute (JGI-PGF)"/>
            <person name="Walter F."/>
            <person name="Albersmeier A."/>
            <person name="Kalinowski J."/>
            <person name="Ruckert C."/>
        </authorList>
    </citation>
    <scope>NUCLEOTIDE SEQUENCE [LARGE SCALE GENOMIC DNA]</scope>
    <source>
        <strain evidence="3 4">KCTC 19473</strain>
    </source>
</reference>
<protein>
    <submittedName>
        <fullName evidence="3">Uncharacterized protein</fullName>
    </submittedName>
</protein>
<name>A0A918XM59_9ACTN</name>
<feature type="transmembrane region" description="Helical" evidence="2">
    <location>
        <begin position="32"/>
        <end position="50"/>
    </location>
</feature>
<sequence length="81" mass="8893">MSDPYRFTQSPSRSGGRNGDTSPRRSRHTVRVVLWLLIVLGAAANAATSFGPFHPLVSVAFGLSTVVCIVLLIMHHVRHRN</sequence>
<evidence type="ECO:0000256" key="1">
    <source>
        <dbReference type="SAM" id="MobiDB-lite"/>
    </source>
</evidence>
<feature type="transmembrane region" description="Helical" evidence="2">
    <location>
        <begin position="56"/>
        <end position="74"/>
    </location>
</feature>
<proteinExistence type="predicted"/>
<gene>
    <name evidence="3" type="ORF">GCM10007147_44180</name>
</gene>
<keyword evidence="2" id="KW-0812">Transmembrane</keyword>
<dbReference type="AlphaFoldDB" id="A0A918XM59"/>
<dbReference type="RefSeq" id="WP_040699766.1">
    <property type="nucleotide sequence ID" value="NZ_BMXL01000041.1"/>
</dbReference>
<dbReference type="Proteomes" id="UP000654947">
    <property type="component" value="Unassembled WGS sequence"/>
</dbReference>
<feature type="region of interest" description="Disordered" evidence="1">
    <location>
        <begin position="1"/>
        <end position="25"/>
    </location>
</feature>
<evidence type="ECO:0000256" key="2">
    <source>
        <dbReference type="SAM" id="Phobius"/>
    </source>
</evidence>
<keyword evidence="2" id="KW-0472">Membrane</keyword>
<evidence type="ECO:0000313" key="4">
    <source>
        <dbReference type="Proteomes" id="UP000654947"/>
    </source>
</evidence>
<feature type="compositionally biased region" description="Polar residues" evidence="1">
    <location>
        <begin position="7"/>
        <end position="21"/>
    </location>
</feature>
<evidence type="ECO:0000313" key="3">
    <source>
        <dbReference type="EMBL" id="GHD36679.1"/>
    </source>
</evidence>
<keyword evidence="4" id="KW-1185">Reference proteome</keyword>